<dbReference type="SMART" id="SM00547">
    <property type="entry name" value="ZnF_RBZ"/>
    <property type="match status" value="1"/>
</dbReference>
<dbReference type="Proteomes" id="UP000002432">
    <property type="component" value="Chromosome"/>
</dbReference>
<dbReference type="SUPFAM" id="SSF90209">
    <property type="entry name" value="Ran binding protein zinc finger-like"/>
    <property type="match status" value="1"/>
</dbReference>
<dbReference type="PROSITE" id="PS01358">
    <property type="entry name" value="ZF_RANBP2_1"/>
    <property type="match status" value="1"/>
</dbReference>
<keyword evidence="7" id="KW-1185">Reference proteome</keyword>
<keyword evidence="4" id="KW-0812">Transmembrane</keyword>
<feature type="transmembrane region" description="Helical" evidence="4">
    <location>
        <begin position="54"/>
        <end position="75"/>
    </location>
</feature>
<dbReference type="Pfam" id="PF00641">
    <property type="entry name" value="Zn_ribbon_RanBP"/>
    <property type="match status" value="1"/>
</dbReference>
<evidence type="ECO:0000256" key="1">
    <source>
        <dbReference type="ARBA" id="ARBA00022723"/>
    </source>
</evidence>
<evidence type="ECO:0000256" key="4">
    <source>
        <dbReference type="SAM" id="Phobius"/>
    </source>
</evidence>
<reference evidence="6 7" key="1">
    <citation type="journal article" date="2009" name="Appl. Environ. Microbiol.">
        <title>Three genomes from the phylum Acidobacteria provide insight into the lifestyles of these microorganisms in soils.</title>
        <authorList>
            <person name="Ward N.L."/>
            <person name="Challacombe J.F."/>
            <person name="Janssen P.H."/>
            <person name="Henrissat B."/>
            <person name="Coutinho P.M."/>
            <person name="Wu M."/>
            <person name="Xie G."/>
            <person name="Haft D.H."/>
            <person name="Sait M."/>
            <person name="Badger J."/>
            <person name="Barabote R.D."/>
            <person name="Bradley B."/>
            <person name="Brettin T.S."/>
            <person name="Brinkac L.M."/>
            <person name="Bruce D."/>
            <person name="Creasy T."/>
            <person name="Daugherty S.C."/>
            <person name="Davidsen T.M."/>
            <person name="DeBoy R.T."/>
            <person name="Detter J.C."/>
            <person name="Dodson R.J."/>
            <person name="Durkin A.S."/>
            <person name="Ganapathy A."/>
            <person name="Gwinn-Giglio M."/>
            <person name="Han C.S."/>
            <person name="Khouri H."/>
            <person name="Kiss H."/>
            <person name="Kothari S.P."/>
            <person name="Madupu R."/>
            <person name="Nelson K.E."/>
            <person name="Nelson W.C."/>
            <person name="Paulsen I."/>
            <person name="Penn K."/>
            <person name="Ren Q."/>
            <person name="Rosovitz M.J."/>
            <person name="Selengut J.D."/>
            <person name="Shrivastava S."/>
            <person name="Sullivan S.A."/>
            <person name="Tapia R."/>
            <person name="Thompson L.S."/>
            <person name="Watkins K.L."/>
            <person name="Yang Q."/>
            <person name="Yu C."/>
            <person name="Zafar N."/>
            <person name="Zhou L."/>
            <person name="Kuske C.R."/>
        </authorList>
    </citation>
    <scope>NUCLEOTIDE SEQUENCE [LARGE SCALE GENOMIC DNA]</scope>
    <source>
        <strain evidence="6 7">Ellin345</strain>
    </source>
</reference>
<dbReference type="PROSITE" id="PS50199">
    <property type="entry name" value="ZF_RANBP2_2"/>
    <property type="match status" value="1"/>
</dbReference>
<dbReference type="GO" id="GO:0008270">
    <property type="term" value="F:zinc ion binding"/>
    <property type="evidence" value="ECO:0007669"/>
    <property type="project" value="UniProtKB-KW"/>
</dbReference>
<feature type="transmembrane region" description="Helical" evidence="4">
    <location>
        <begin position="28"/>
        <end position="47"/>
    </location>
</feature>
<accession>Q1IVA9</accession>
<keyword evidence="3" id="KW-0862">Zinc</keyword>
<feature type="domain" description="RanBP2-type" evidence="5">
    <location>
        <begin position="82"/>
        <end position="111"/>
    </location>
</feature>
<dbReference type="HOGENOM" id="CLU_2058297_0_0_0"/>
<evidence type="ECO:0000256" key="3">
    <source>
        <dbReference type="ARBA" id="ARBA00022833"/>
    </source>
</evidence>
<name>Q1IVA9_KORVE</name>
<dbReference type="Gene3D" id="4.10.1060.10">
    <property type="entry name" value="Zinc finger, RanBP2-type"/>
    <property type="match status" value="1"/>
</dbReference>
<dbReference type="EMBL" id="CP000360">
    <property type="protein sequence ID" value="ABF39191.1"/>
    <property type="molecule type" value="Genomic_DNA"/>
</dbReference>
<sequence length="119" mass="12597">MFELIGLAIAVSAIVALARGRGASTVLFGVISVVGWVVIRYGALFVVRSEDGVLLAMIGAWAWLGAIALYLRFVVGAKMPKPDGKWNCSSCNYLNERSSVICEACQTPYQPKASAADAG</sequence>
<keyword evidence="1" id="KW-0479">Metal-binding</keyword>
<protein>
    <submittedName>
        <fullName evidence="6">Zinc finger, RanBP2-type</fullName>
    </submittedName>
</protein>
<gene>
    <name evidence="6" type="ordered locus">Acid345_0186</name>
</gene>
<evidence type="ECO:0000313" key="6">
    <source>
        <dbReference type="EMBL" id="ABF39191.1"/>
    </source>
</evidence>
<evidence type="ECO:0000256" key="2">
    <source>
        <dbReference type="ARBA" id="ARBA00022771"/>
    </source>
</evidence>
<keyword evidence="4" id="KW-0472">Membrane</keyword>
<dbReference type="RefSeq" id="WP_011520993.1">
    <property type="nucleotide sequence ID" value="NC_008009.1"/>
</dbReference>
<organism evidence="6 7">
    <name type="scientific">Koribacter versatilis (strain Ellin345)</name>
    <dbReference type="NCBI Taxonomy" id="204669"/>
    <lineage>
        <taxon>Bacteria</taxon>
        <taxon>Pseudomonadati</taxon>
        <taxon>Acidobacteriota</taxon>
        <taxon>Terriglobia</taxon>
        <taxon>Terriglobales</taxon>
        <taxon>Candidatus Korobacteraceae</taxon>
        <taxon>Candidatus Korobacter</taxon>
    </lineage>
</organism>
<dbReference type="KEGG" id="aba:Acid345_0186"/>
<evidence type="ECO:0000259" key="5">
    <source>
        <dbReference type="PROSITE" id="PS50199"/>
    </source>
</evidence>
<keyword evidence="2" id="KW-0863">Zinc-finger</keyword>
<evidence type="ECO:0000313" key="7">
    <source>
        <dbReference type="Proteomes" id="UP000002432"/>
    </source>
</evidence>
<dbReference type="EnsemblBacteria" id="ABF39191">
    <property type="protein sequence ID" value="ABF39191"/>
    <property type="gene ID" value="Acid345_0186"/>
</dbReference>
<keyword evidence="4" id="KW-1133">Transmembrane helix</keyword>
<dbReference type="InterPro" id="IPR036443">
    <property type="entry name" value="Znf_RanBP2_sf"/>
</dbReference>
<proteinExistence type="predicted"/>
<dbReference type="STRING" id="204669.Acid345_0186"/>
<dbReference type="InterPro" id="IPR001876">
    <property type="entry name" value="Znf_RanBP2"/>
</dbReference>
<dbReference type="AlphaFoldDB" id="Q1IVA9"/>